<dbReference type="Gene3D" id="1.20.5.1930">
    <property type="match status" value="1"/>
</dbReference>
<comment type="catalytic activity">
    <reaction evidence="1">
        <text>ATP + protein L-histidine = ADP + protein N-phospho-L-histidine.</text>
        <dbReference type="EC" id="2.7.13.3"/>
    </reaction>
</comment>
<organism evidence="12 13">
    <name type="scientific">Luteolibacter arcticus</name>
    <dbReference type="NCBI Taxonomy" id="1581411"/>
    <lineage>
        <taxon>Bacteria</taxon>
        <taxon>Pseudomonadati</taxon>
        <taxon>Verrucomicrobiota</taxon>
        <taxon>Verrucomicrobiia</taxon>
        <taxon>Verrucomicrobiales</taxon>
        <taxon>Verrucomicrobiaceae</taxon>
        <taxon>Luteolibacter</taxon>
    </lineage>
</organism>
<evidence type="ECO:0000256" key="7">
    <source>
        <dbReference type="ARBA" id="ARBA00022840"/>
    </source>
</evidence>
<sequence>MEGRCRIFRLAGLILALALASAGAEIPLHPEVGAGLWIWAGKAFDRQECRFVRAFEIPRGAEVTTARLRVTADNSYQLFLDGQPIGRGGDWRVLIEYDVKLLLTPGEHVLALSALNDFDVAGLIFSLRVELSDGRVIEVASDDSWKIAPNDAKRWQEKTRAWEQWPAAKVLYPPHDSYRPQIYQAPISEPLEIALWQRKWFQVSLSSLAIAGIVTGLFLGSRLFLKSQMEKVVRRERERIAVDLHDDLGGGLTQLVLLGETSRREVAGNSPVADALARLCDQSRGLVQGMNETVWLINSRRDTIRDFASYVAKYAESFFKGSPVRCRFEIEEDLPPLPCDLGIRRNLYLAVKEALNNTLRHAQATAVELEIHRQRNELVVTIRDNGRGFDAAKGGEGNGLRNMAMRAAEAGGSFKVETRVGEGSAIEFRVPFQAPARFGIARLFPWNRKRGPAE</sequence>
<feature type="chain" id="PRO_5046901070" description="histidine kinase" evidence="10">
    <location>
        <begin position="25"/>
        <end position="454"/>
    </location>
</feature>
<dbReference type="InterPro" id="IPR050482">
    <property type="entry name" value="Sensor_HK_TwoCompSys"/>
</dbReference>
<keyword evidence="5" id="KW-0547">Nucleotide-binding</keyword>
<keyword evidence="6" id="KW-0418">Kinase</keyword>
<dbReference type="RefSeq" id="WP_264488637.1">
    <property type="nucleotide sequence ID" value="NZ_JAPDDT010000008.1"/>
</dbReference>
<evidence type="ECO:0000256" key="2">
    <source>
        <dbReference type="ARBA" id="ARBA00012438"/>
    </source>
</evidence>
<proteinExistence type="predicted"/>
<keyword evidence="10" id="KW-0732">Signal</keyword>
<evidence type="ECO:0000313" key="13">
    <source>
        <dbReference type="Proteomes" id="UP001320876"/>
    </source>
</evidence>
<dbReference type="EC" id="2.7.13.3" evidence="2"/>
<dbReference type="Pfam" id="PF07730">
    <property type="entry name" value="HisKA_3"/>
    <property type="match status" value="1"/>
</dbReference>
<accession>A0ABT3GM18</accession>
<dbReference type="SUPFAM" id="SSF49785">
    <property type="entry name" value="Galactose-binding domain-like"/>
    <property type="match status" value="1"/>
</dbReference>
<feature type="domain" description="Histidine kinase/HSP90-like ATPase" evidence="11">
    <location>
        <begin position="342"/>
        <end position="434"/>
    </location>
</feature>
<evidence type="ECO:0000256" key="5">
    <source>
        <dbReference type="ARBA" id="ARBA00022741"/>
    </source>
</evidence>
<feature type="signal peptide" evidence="10">
    <location>
        <begin position="1"/>
        <end position="24"/>
    </location>
</feature>
<gene>
    <name evidence="12" type="ORF">OKA05_18335</name>
</gene>
<evidence type="ECO:0000256" key="9">
    <source>
        <dbReference type="SAM" id="Phobius"/>
    </source>
</evidence>
<evidence type="ECO:0000256" key="3">
    <source>
        <dbReference type="ARBA" id="ARBA00022553"/>
    </source>
</evidence>
<keyword evidence="9" id="KW-0472">Membrane</keyword>
<dbReference type="InterPro" id="IPR003594">
    <property type="entry name" value="HATPase_dom"/>
</dbReference>
<evidence type="ECO:0000256" key="4">
    <source>
        <dbReference type="ARBA" id="ARBA00022679"/>
    </source>
</evidence>
<dbReference type="PANTHER" id="PTHR24421:SF10">
    <property type="entry name" value="NITRATE_NITRITE SENSOR PROTEIN NARQ"/>
    <property type="match status" value="1"/>
</dbReference>
<dbReference type="EMBL" id="JAPDDT010000008">
    <property type="protein sequence ID" value="MCW1924530.1"/>
    <property type="molecule type" value="Genomic_DNA"/>
</dbReference>
<evidence type="ECO:0000256" key="10">
    <source>
        <dbReference type="SAM" id="SignalP"/>
    </source>
</evidence>
<dbReference type="Gene3D" id="3.30.565.10">
    <property type="entry name" value="Histidine kinase-like ATPase, C-terminal domain"/>
    <property type="match status" value="1"/>
</dbReference>
<dbReference type="Proteomes" id="UP001320876">
    <property type="component" value="Unassembled WGS sequence"/>
</dbReference>
<keyword evidence="9" id="KW-1133">Transmembrane helix</keyword>
<dbReference type="Pfam" id="PF02518">
    <property type="entry name" value="HATPase_c"/>
    <property type="match status" value="1"/>
</dbReference>
<dbReference type="InterPro" id="IPR036890">
    <property type="entry name" value="HATPase_C_sf"/>
</dbReference>
<keyword evidence="7 12" id="KW-0067">ATP-binding</keyword>
<evidence type="ECO:0000256" key="6">
    <source>
        <dbReference type="ARBA" id="ARBA00022777"/>
    </source>
</evidence>
<protein>
    <recommendedName>
        <fullName evidence="2">histidine kinase</fullName>
        <ecNumber evidence="2">2.7.13.3</ecNumber>
    </recommendedName>
</protein>
<dbReference type="CDD" id="cd16917">
    <property type="entry name" value="HATPase_UhpB-NarQ-NarX-like"/>
    <property type="match status" value="1"/>
</dbReference>
<reference evidence="12 13" key="1">
    <citation type="submission" date="2022-10" db="EMBL/GenBank/DDBJ databases">
        <title>Luteolibacter arcticus strain CCTCC AB 2014275, whole genome shotgun sequencing project.</title>
        <authorList>
            <person name="Zhao G."/>
            <person name="Shen L."/>
        </authorList>
    </citation>
    <scope>NUCLEOTIDE SEQUENCE [LARGE SCALE GENOMIC DNA]</scope>
    <source>
        <strain evidence="12 13">CCTCC AB 2014275</strain>
    </source>
</reference>
<dbReference type="InterPro" id="IPR008979">
    <property type="entry name" value="Galactose-bd-like_sf"/>
</dbReference>
<evidence type="ECO:0000259" key="11">
    <source>
        <dbReference type="SMART" id="SM00387"/>
    </source>
</evidence>
<dbReference type="PANTHER" id="PTHR24421">
    <property type="entry name" value="NITRATE/NITRITE SENSOR PROTEIN NARX-RELATED"/>
    <property type="match status" value="1"/>
</dbReference>
<dbReference type="Gene3D" id="2.60.120.260">
    <property type="entry name" value="Galactose-binding domain-like"/>
    <property type="match status" value="1"/>
</dbReference>
<dbReference type="SMART" id="SM00387">
    <property type="entry name" value="HATPase_c"/>
    <property type="match status" value="1"/>
</dbReference>
<keyword evidence="3" id="KW-0597">Phosphoprotein</keyword>
<keyword evidence="13" id="KW-1185">Reference proteome</keyword>
<dbReference type="InterPro" id="IPR011712">
    <property type="entry name" value="Sig_transdc_His_kin_sub3_dim/P"/>
</dbReference>
<keyword evidence="9" id="KW-0812">Transmembrane</keyword>
<feature type="transmembrane region" description="Helical" evidence="9">
    <location>
        <begin position="200"/>
        <end position="225"/>
    </location>
</feature>
<evidence type="ECO:0000256" key="8">
    <source>
        <dbReference type="ARBA" id="ARBA00023012"/>
    </source>
</evidence>
<keyword evidence="4" id="KW-0808">Transferase</keyword>
<name>A0ABT3GM18_9BACT</name>
<evidence type="ECO:0000256" key="1">
    <source>
        <dbReference type="ARBA" id="ARBA00000085"/>
    </source>
</evidence>
<evidence type="ECO:0000313" key="12">
    <source>
        <dbReference type="EMBL" id="MCW1924530.1"/>
    </source>
</evidence>
<dbReference type="GO" id="GO:0005524">
    <property type="term" value="F:ATP binding"/>
    <property type="evidence" value="ECO:0007669"/>
    <property type="project" value="UniProtKB-KW"/>
</dbReference>
<dbReference type="SUPFAM" id="SSF55874">
    <property type="entry name" value="ATPase domain of HSP90 chaperone/DNA topoisomerase II/histidine kinase"/>
    <property type="match status" value="1"/>
</dbReference>
<keyword evidence="8" id="KW-0902">Two-component regulatory system</keyword>
<comment type="caution">
    <text evidence="12">The sequence shown here is derived from an EMBL/GenBank/DDBJ whole genome shotgun (WGS) entry which is preliminary data.</text>
</comment>